<name>A0A1G4MJ97_LACFM</name>
<evidence type="ECO:0000256" key="11">
    <source>
        <dbReference type="SAM" id="SignalP"/>
    </source>
</evidence>
<evidence type="ECO:0000256" key="4">
    <source>
        <dbReference type="ARBA" id="ARBA00022676"/>
    </source>
</evidence>
<feature type="transmembrane region" description="Helical" evidence="10">
    <location>
        <begin position="177"/>
        <end position="204"/>
    </location>
</feature>
<comment type="similarity">
    <text evidence="3 10">Belongs to the glycosyltransferase 22 family.</text>
</comment>
<feature type="transmembrane region" description="Helical" evidence="10">
    <location>
        <begin position="144"/>
        <end position="165"/>
    </location>
</feature>
<evidence type="ECO:0000256" key="2">
    <source>
        <dbReference type="ARBA" id="ARBA00004922"/>
    </source>
</evidence>
<dbReference type="GO" id="GO:0006487">
    <property type="term" value="P:protein N-linked glycosylation"/>
    <property type="evidence" value="ECO:0007669"/>
    <property type="project" value="TreeGrafter"/>
</dbReference>
<keyword evidence="13" id="KW-1185">Reference proteome</keyword>
<evidence type="ECO:0000256" key="6">
    <source>
        <dbReference type="ARBA" id="ARBA00022692"/>
    </source>
</evidence>
<accession>A0A1G4MJ97</accession>
<evidence type="ECO:0000256" key="5">
    <source>
        <dbReference type="ARBA" id="ARBA00022679"/>
    </source>
</evidence>
<keyword evidence="11" id="KW-0732">Signal</keyword>
<evidence type="ECO:0000256" key="9">
    <source>
        <dbReference type="ARBA" id="ARBA00023136"/>
    </source>
</evidence>
<evidence type="ECO:0000313" key="13">
    <source>
        <dbReference type="Proteomes" id="UP000190831"/>
    </source>
</evidence>
<feature type="transmembrane region" description="Helical" evidence="10">
    <location>
        <begin position="269"/>
        <end position="290"/>
    </location>
</feature>
<dbReference type="GO" id="GO:0000026">
    <property type="term" value="F:alpha-1,2-mannosyltransferase activity"/>
    <property type="evidence" value="ECO:0007669"/>
    <property type="project" value="TreeGrafter"/>
</dbReference>
<evidence type="ECO:0000256" key="10">
    <source>
        <dbReference type="RuleBase" id="RU363075"/>
    </source>
</evidence>
<dbReference type="OrthoDB" id="497541at2759"/>
<gene>
    <name evidence="12" type="ORF">LAFE_0H02586G</name>
</gene>
<dbReference type="PANTHER" id="PTHR22760">
    <property type="entry name" value="GLYCOSYLTRANSFERASE"/>
    <property type="match status" value="1"/>
</dbReference>
<feature type="transmembrane region" description="Helical" evidence="10">
    <location>
        <begin position="321"/>
        <end position="341"/>
    </location>
</feature>
<dbReference type="UniPathway" id="UPA00378"/>
<comment type="pathway">
    <text evidence="2">Protein modification; protein glycosylation.</text>
</comment>
<organism evidence="12 13">
    <name type="scientific">Lachancea fermentati</name>
    <name type="common">Zygosaccharomyces fermentati</name>
    <dbReference type="NCBI Taxonomy" id="4955"/>
    <lineage>
        <taxon>Eukaryota</taxon>
        <taxon>Fungi</taxon>
        <taxon>Dikarya</taxon>
        <taxon>Ascomycota</taxon>
        <taxon>Saccharomycotina</taxon>
        <taxon>Saccharomycetes</taxon>
        <taxon>Saccharomycetales</taxon>
        <taxon>Saccharomycetaceae</taxon>
        <taxon>Lachancea</taxon>
    </lineage>
</organism>
<comment type="subcellular location">
    <subcellularLocation>
        <location evidence="1 10">Endoplasmic reticulum membrane</location>
        <topology evidence="1 10">Multi-pass membrane protein</topology>
    </subcellularLocation>
</comment>
<evidence type="ECO:0000256" key="1">
    <source>
        <dbReference type="ARBA" id="ARBA00004477"/>
    </source>
</evidence>
<dbReference type="PANTHER" id="PTHR22760:SF2">
    <property type="entry name" value="ALPHA-1,2-MANNOSYLTRANSFERASE ALG9"/>
    <property type="match status" value="1"/>
</dbReference>
<sequence>MAKGCLITIVLFALLAFSRLYVQPFFSLISDCDETFNYWEPLNFLLRGFGKQTWEYSPEYSIRSWAFLLPLYGFLKPFHDYSAEHNFPSYFTFYLARALLGLGTLLMELFLFTEIKSTLSLTTAQFWLFFQLFNAGWFHASVELLPSSFGMVTFLGSMAFGLRYLSTGSSTPFVLSLLCNFIGGILGWPFVLVLSVPLVLHFLFNHKFKTSVNTGIVSSIVLVIVLYAVFSIDSLFYGQFTPVAWNIVMYNVIGANENSGPNIFGVEPWFYYFLNLLLNFPLPVLFFCLIGLSNYRLWPIWMSLVAWMTTFLMQPHKEERFLYPVYGIITLAASVGTSMFTELIRKPRMVQRIFHVGLCAAVIAQSLLRICALVKNYTAPLEVYSNLTDNQDSKTVCVGREWYHFPASFFLPDNHRLGFVSSGFDGLLPGDFAESDDLFESIRAIPDSMNNENKFDPGKLTDLEKCDFYVDFMLESDNEKDSLDPTSLPENWRPVVCKPFVDIPQSKFFGRAFLLPQSLIDCIPSPLKEKVNSIYGAQYLEYCLFEKQQESV</sequence>
<keyword evidence="5" id="KW-0808">Transferase</keyword>
<dbReference type="OMA" id="PRDMHAK"/>
<keyword evidence="7 10" id="KW-0256">Endoplasmic reticulum</keyword>
<dbReference type="EC" id="2.4.1.-" evidence="10"/>
<feature type="chain" id="PRO_5009237424" description="Mannosyltransferase" evidence="11">
    <location>
        <begin position="21"/>
        <end position="552"/>
    </location>
</feature>
<evidence type="ECO:0000313" key="12">
    <source>
        <dbReference type="EMBL" id="SCW03948.1"/>
    </source>
</evidence>
<evidence type="ECO:0000256" key="3">
    <source>
        <dbReference type="ARBA" id="ARBA00007063"/>
    </source>
</evidence>
<dbReference type="Pfam" id="PF03901">
    <property type="entry name" value="Glyco_transf_22"/>
    <property type="match status" value="1"/>
</dbReference>
<keyword evidence="9 10" id="KW-0472">Membrane</keyword>
<proteinExistence type="inferred from homology"/>
<feature type="transmembrane region" description="Helical" evidence="10">
    <location>
        <begin position="210"/>
        <end position="230"/>
    </location>
</feature>
<protein>
    <recommendedName>
        <fullName evidence="10">Mannosyltransferase</fullName>
        <ecNumber evidence="10">2.4.1.-</ecNumber>
    </recommendedName>
</protein>
<dbReference type="STRING" id="4955.A0A1G4MJ97"/>
<dbReference type="EMBL" id="LT598491">
    <property type="protein sequence ID" value="SCW03948.1"/>
    <property type="molecule type" value="Genomic_DNA"/>
</dbReference>
<dbReference type="Proteomes" id="UP000190831">
    <property type="component" value="Chromosome H"/>
</dbReference>
<feature type="signal peptide" evidence="11">
    <location>
        <begin position="1"/>
        <end position="20"/>
    </location>
</feature>
<keyword evidence="8 10" id="KW-1133">Transmembrane helix</keyword>
<feature type="transmembrane region" description="Helical" evidence="10">
    <location>
        <begin position="91"/>
        <end position="112"/>
    </location>
</feature>
<keyword evidence="4 10" id="KW-0328">Glycosyltransferase</keyword>
<evidence type="ECO:0000256" key="7">
    <source>
        <dbReference type="ARBA" id="ARBA00022824"/>
    </source>
</evidence>
<dbReference type="InterPro" id="IPR005599">
    <property type="entry name" value="GPI_mannosylTrfase"/>
</dbReference>
<dbReference type="GO" id="GO:0005789">
    <property type="term" value="C:endoplasmic reticulum membrane"/>
    <property type="evidence" value="ECO:0007669"/>
    <property type="project" value="UniProtKB-SubCell"/>
</dbReference>
<keyword evidence="6 10" id="KW-0812">Transmembrane</keyword>
<reference evidence="12 13" key="1">
    <citation type="submission" date="2016-03" db="EMBL/GenBank/DDBJ databases">
        <authorList>
            <person name="Devillers H."/>
        </authorList>
    </citation>
    <scope>NUCLEOTIDE SEQUENCE [LARGE SCALE GENOMIC DNA]</scope>
    <source>
        <strain evidence="12">CBS 6772</strain>
    </source>
</reference>
<dbReference type="AlphaFoldDB" id="A0A1G4MJ97"/>
<evidence type="ECO:0000256" key="8">
    <source>
        <dbReference type="ARBA" id="ARBA00022989"/>
    </source>
</evidence>